<evidence type="ECO:0000256" key="1">
    <source>
        <dbReference type="SAM" id="MobiDB-lite"/>
    </source>
</evidence>
<dbReference type="Gene3D" id="3.40.50.300">
    <property type="entry name" value="P-loop containing nucleotide triphosphate hydrolases"/>
    <property type="match status" value="2"/>
</dbReference>
<feature type="region of interest" description="Disordered" evidence="1">
    <location>
        <begin position="1"/>
        <end position="26"/>
    </location>
</feature>
<dbReference type="PANTHER" id="PTHR36451">
    <property type="entry name" value="PAPS-DEPENDENT SULFOTRANSFERASE STF3"/>
    <property type="match status" value="1"/>
</dbReference>
<sequence length="589" mass="62986">MMPAEDGQGARPRGHGASARGAPARGELPPYSYEPLKHRWELKLNFMSGVTLGPWLSFLWTHWRDIDWGLFWHRVAFLTCMSVVNTLLSAFDWLLHSRAVAAQPLHPEPLFILGHPRSGTTHLHNLLSRDPAFAFANTFHAGFPSSFLALEPARGLLAGLLAPTRPMDRMALSWELPAEDEIAVNVLSGCRVSPYAALVLPRAWRAAGVAAGGAPGGGEAVEGGSRGAAGGGGGGAGAAGSSGRAGGGVVGLRDFLDWEWEWEEEVESEEGAAAEHQAQGEEEKQQQEQATRREAQRQRQRPLPAQQRSGGAAAAAGQDAGGGAGTGTGMGAEGHPVAAAAAAAAAAPSRQSPHQRRRAALRAAAFEEWLASFMWFMKKITYRHVRLQQQRTAAATAAAAAATAPGCSGAQPPPPAAAAQPPQPPMLLIKSPVHTARLGTWLRLFPRARFVYVHRHPLEVFQSAAHMANTYYPYTYLQAPDDATTNDFIMDQYELMYSSYASRRAAVPPGRLVELGFGELEADPLAALGRVYEAFGWSDRWPAVAPLFGDYSASLADFKKNQFTSTVYVAAGHTARLLATHVPNPPTAG</sequence>
<feature type="compositionally biased region" description="Gly residues" evidence="1">
    <location>
        <begin position="319"/>
        <end position="332"/>
    </location>
</feature>
<comment type="caution">
    <text evidence="2">The sequence shown here is derived from an EMBL/GenBank/DDBJ whole genome shotgun (WGS) entry which is preliminary data.</text>
</comment>
<feature type="compositionally biased region" description="Acidic residues" evidence="1">
    <location>
        <begin position="263"/>
        <end position="272"/>
    </location>
</feature>
<keyword evidence="3" id="KW-1185">Reference proteome</keyword>
<dbReference type="EMBL" id="JAEHOD010000142">
    <property type="protein sequence ID" value="KAG2423479.1"/>
    <property type="molecule type" value="Genomic_DNA"/>
</dbReference>
<reference evidence="2" key="1">
    <citation type="journal article" date="2020" name="bioRxiv">
        <title>Comparative genomics of Chlamydomonas.</title>
        <authorList>
            <person name="Craig R.J."/>
            <person name="Hasan A.R."/>
            <person name="Ness R.W."/>
            <person name="Keightley P.D."/>
        </authorList>
    </citation>
    <scope>NUCLEOTIDE SEQUENCE</scope>
    <source>
        <strain evidence="2">CCAP 11/173</strain>
    </source>
</reference>
<feature type="region of interest" description="Disordered" evidence="1">
    <location>
        <begin position="263"/>
        <end position="333"/>
    </location>
</feature>
<organism evidence="2 3">
    <name type="scientific">Chlamydomonas schloesseri</name>
    <dbReference type="NCBI Taxonomy" id="2026947"/>
    <lineage>
        <taxon>Eukaryota</taxon>
        <taxon>Viridiplantae</taxon>
        <taxon>Chlorophyta</taxon>
        <taxon>core chlorophytes</taxon>
        <taxon>Chlorophyceae</taxon>
        <taxon>CS clade</taxon>
        <taxon>Chlamydomonadales</taxon>
        <taxon>Chlamydomonadaceae</taxon>
        <taxon>Chlamydomonas</taxon>
    </lineage>
</organism>
<dbReference type="AlphaFoldDB" id="A0A835VS37"/>
<evidence type="ECO:0000313" key="3">
    <source>
        <dbReference type="Proteomes" id="UP000613740"/>
    </source>
</evidence>
<dbReference type="InterPro" id="IPR027417">
    <property type="entry name" value="P-loop_NTPase"/>
</dbReference>
<dbReference type="OrthoDB" id="429813at2759"/>
<gene>
    <name evidence="2" type="ORF">HYH02_015320</name>
</gene>
<dbReference type="InterPro" id="IPR052736">
    <property type="entry name" value="Stf3_sulfotransferase"/>
</dbReference>
<feature type="compositionally biased region" description="Basic and acidic residues" evidence="1">
    <location>
        <begin position="278"/>
        <end position="297"/>
    </location>
</feature>
<feature type="region of interest" description="Disordered" evidence="1">
    <location>
        <begin position="404"/>
        <end position="424"/>
    </location>
</feature>
<feature type="compositionally biased region" description="Low complexity" evidence="1">
    <location>
        <begin position="301"/>
        <end position="318"/>
    </location>
</feature>
<proteinExistence type="predicted"/>
<feature type="compositionally biased region" description="Pro residues" evidence="1">
    <location>
        <begin position="411"/>
        <end position="424"/>
    </location>
</feature>
<dbReference type="Pfam" id="PF13469">
    <property type="entry name" value="Sulfotransfer_3"/>
    <property type="match status" value="2"/>
</dbReference>
<dbReference type="PANTHER" id="PTHR36451:SF1">
    <property type="entry name" value="OMEGA-HYDROXY-BETA-DIHYDROMENAQUINONE-9 SULFOTRANSFERASE STF3"/>
    <property type="match status" value="1"/>
</dbReference>
<accession>A0A835VS37</accession>
<dbReference type="SUPFAM" id="SSF52540">
    <property type="entry name" value="P-loop containing nucleoside triphosphate hydrolases"/>
    <property type="match status" value="1"/>
</dbReference>
<evidence type="ECO:0000313" key="2">
    <source>
        <dbReference type="EMBL" id="KAG2423479.1"/>
    </source>
</evidence>
<feature type="region of interest" description="Disordered" evidence="1">
    <location>
        <begin position="225"/>
        <end position="246"/>
    </location>
</feature>
<protein>
    <submittedName>
        <fullName evidence="2">Uncharacterized protein</fullName>
    </submittedName>
</protein>
<dbReference type="Proteomes" id="UP000613740">
    <property type="component" value="Unassembled WGS sequence"/>
</dbReference>
<name>A0A835VS37_9CHLO</name>